<proteinExistence type="predicted"/>
<evidence type="ECO:0000313" key="2">
    <source>
        <dbReference type="Proteomes" id="UP000245956"/>
    </source>
</evidence>
<dbReference type="Proteomes" id="UP000245956">
    <property type="component" value="Unassembled WGS sequence"/>
</dbReference>
<comment type="caution">
    <text evidence="1">The sequence shown here is derived from an EMBL/GenBank/DDBJ whole genome shotgun (WGS) entry which is preliminary data.</text>
</comment>
<dbReference type="EMBL" id="LCWV01000109">
    <property type="protein sequence ID" value="PWI64042.1"/>
    <property type="molecule type" value="Genomic_DNA"/>
</dbReference>
<sequence length="300" mass="33945">MSQHTLIMPRVTSDSFSGESAEVQRDQALATKLDDEYSEKYLDGLTILLDYLNAGNTYDDMLRVIPDAQEWCREYFSGRMVAPNRLNEEVLFWHPNLLDLSLPSWRRLDGPNNFDETQLFGDVDPMEGFEYPLTWESEDETLVVEMDQHMNDDVYAFELGQHVDNDYNFAEAEMGHVAEAVFSDGGYQINGDGISDNLDLDAVLPIYGAISEWVPFSDDEVHAFLDRHSHRTYENLLAGGHDVLFDDYLFLRGAPLMASDLTRAVAYNLPLILSCLASIPLHEVVDLDVLGVDTDDNEST</sequence>
<organism evidence="1 2">
    <name type="scientific">Purpureocillium lilacinum</name>
    <name type="common">Paecilomyces lilacinus</name>
    <dbReference type="NCBI Taxonomy" id="33203"/>
    <lineage>
        <taxon>Eukaryota</taxon>
        <taxon>Fungi</taxon>
        <taxon>Dikarya</taxon>
        <taxon>Ascomycota</taxon>
        <taxon>Pezizomycotina</taxon>
        <taxon>Sordariomycetes</taxon>
        <taxon>Hypocreomycetidae</taxon>
        <taxon>Hypocreales</taxon>
        <taxon>Ophiocordycipitaceae</taxon>
        <taxon>Purpureocillium</taxon>
    </lineage>
</organism>
<protein>
    <submittedName>
        <fullName evidence="1">Uncharacterized protein</fullName>
    </submittedName>
</protein>
<reference evidence="1 2" key="1">
    <citation type="journal article" date="2016" name="Front. Microbiol.">
        <title>Genome and transcriptome sequences reveal the specific parasitism of the nematophagous Purpureocillium lilacinum 36-1.</title>
        <authorList>
            <person name="Xie J."/>
            <person name="Li S."/>
            <person name="Mo C."/>
            <person name="Xiao X."/>
            <person name="Peng D."/>
            <person name="Wang G."/>
            <person name="Xiao Y."/>
        </authorList>
    </citation>
    <scope>NUCLEOTIDE SEQUENCE [LARGE SCALE GENOMIC DNA]</scope>
    <source>
        <strain evidence="1 2">36-1</strain>
    </source>
</reference>
<gene>
    <name evidence="1" type="ORF">PCL_00049</name>
</gene>
<name>A0A2U3DP62_PURLI</name>
<accession>A0A2U3DP62</accession>
<dbReference type="AlphaFoldDB" id="A0A2U3DP62"/>
<evidence type="ECO:0000313" key="1">
    <source>
        <dbReference type="EMBL" id="PWI64042.1"/>
    </source>
</evidence>